<feature type="domain" description="Rab-GAP TBC" evidence="3">
    <location>
        <begin position="68"/>
        <end position="352"/>
    </location>
</feature>
<gene>
    <name evidence="4" type="ORF">HOLleu_31155</name>
</gene>
<feature type="region of interest" description="Disordered" evidence="2">
    <location>
        <begin position="123"/>
        <end position="144"/>
    </location>
</feature>
<evidence type="ECO:0000256" key="2">
    <source>
        <dbReference type="SAM" id="MobiDB-lite"/>
    </source>
</evidence>
<dbReference type="Gene3D" id="1.10.8.270">
    <property type="entry name" value="putative rabgap domain of human tbc1 domain family member 14 like domains"/>
    <property type="match status" value="1"/>
</dbReference>
<evidence type="ECO:0000256" key="1">
    <source>
        <dbReference type="ARBA" id="ARBA00022468"/>
    </source>
</evidence>
<dbReference type="PROSITE" id="PS50086">
    <property type="entry name" value="TBC_RABGAP"/>
    <property type="match status" value="1"/>
</dbReference>
<dbReference type="PANTHER" id="PTHR22957">
    <property type="entry name" value="TBC1 DOMAIN FAMILY MEMBER GTPASE-ACTIVATING PROTEIN"/>
    <property type="match status" value="1"/>
</dbReference>
<dbReference type="Proteomes" id="UP001152320">
    <property type="component" value="Chromosome 15"/>
</dbReference>
<comment type="caution">
    <text evidence="4">The sequence shown here is derived from an EMBL/GenBank/DDBJ whole genome shotgun (WGS) entry which is preliminary data.</text>
</comment>
<sequence length="458" mass="53888">MAKEFSRACSFDPSFEQLLPYALHWNTIVEEEDFREHPIDRVQFEKLFDQDGRLTDEQGFRKAVFRGGIAKDVRTEAWKFLYGYYPFQSTKREREALDVEFHYRYEALKTRWKSVLGSWSEEAEVEENGEQNSDVNSTTNNSNSPINGCLNLAQDLTSVIKMGEDLSLPNKLHDDLHRYKFFEIQAKIYASRQPIEKNLKSLKKTLRIIDKDVPRTDRDLPFFGGKNNSNLEKLRDILVTFAVFHPDVTYAQGMNDILSRFLVVLNNEVEAYWCFTNYLEKIKMEFLEHGMLKKLESVQKLLKEIDPFLFQHLVICEVGDLMFCHRWLLLSFKREFIFEECIRLFEIISSQHLELSSDEAERWREMERANNFLREGGRQRLAVADINTEFTFELFICVAILHHHREDMKKCNDSASVFQFINGLTHKLNLTQVLAQAEGLVREYCRKSVISNSFEMVD</sequence>
<dbReference type="Pfam" id="PF00566">
    <property type="entry name" value="RabGAP-TBC"/>
    <property type="match status" value="1"/>
</dbReference>
<name>A0A9Q1BLE8_HOLLE</name>
<reference evidence="4" key="1">
    <citation type="submission" date="2021-10" db="EMBL/GenBank/DDBJ databases">
        <title>Tropical sea cucumber genome reveals ecological adaptation and Cuvierian tubules defense mechanism.</title>
        <authorList>
            <person name="Chen T."/>
        </authorList>
    </citation>
    <scope>NUCLEOTIDE SEQUENCE</scope>
    <source>
        <strain evidence="4">Nanhai2018</strain>
        <tissue evidence="4">Muscle</tissue>
    </source>
</reference>
<dbReference type="PANTHER" id="PTHR22957:SF466">
    <property type="entry name" value="SI:DKEY-238D18.4"/>
    <property type="match status" value="1"/>
</dbReference>
<protein>
    <submittedName>
        <fullName evidence="4">TBC1 domain family member 15</fullName>
    </submittedName>
</protein>
<dbReference type="OrthoDB" id="10264062at2759"/>
<dbReference type="EMBL" id="JAIZAY010000015">
    <property type="protein sequence ID" value="KAJ8028807.1"/>
    <property type="molecule type" value="Genomic_DNA"/>
</dbReference>
<evidence type="ECO:0000313" key="4">
    <source>
        <dbReference type="EMBL" id="KAJ8028807.1"/>
    </source>
</evidence>
<evidence type="ECO:0000259" key="3">
    <source>
        <dbReference type="PROSITE" id="PS50086"/>
    </source>
</evidence>
<keyword evidence="5" id="KW-1185">Reference proteome</keyword>
<keyword evidence="1" id="KW-0343">GTPase activation</keyword>
<dbReference type="InterPro" id="IPR000195">
    <property type="entry name" value="Rab-GAP-TBC_dom"/>
</dbReference>
<dbReference type="GO" id="GO:0005096">
    <property type="term" value="F:GTPase activator activity"/>
    <property type="evidence" value="ECO:0007669"/>
    <property type="project" value="UniProtKB-KW"/>
</dbReference>
<dbReference type="Gene3D" id="1.10.472.80">
    <property type="entry name" value="Ypt/Rab-GAP domain of gyp1p, domain 3"/>
    <property type="match status" value="1"/>
</dbReference>
<feature type="compositionally biased region" description="Low complexity" evidence="2">
    <location>
        <begin position="130"/>
        <end position="144"/>
    </location>
</feature>
<organism evidence="4 5">
    <name type="scientific">Holothuria leucospilota</name>
    <name type="common">Black long sea cucumber</name>
    <name type="synonym">Mertensiothuria leucospilota</name>
    <dbReference type="NCBI Taxonomy" id="206669"/>
    <lineage>
        <taxon>Eukaryota</taxon>
        <taxon>Metazoa</taxon>
        <taxon>Echinodermata</taxon>
        <taxon>Eleutherozoa</taxon>
        <taxon>Echinozoa</taxon>
        <taxon>Holothuroidea</taxon>
        <taxon>Aspidochirotacea</taxon>
        <taxon>Aspidochirotida</taxon>
        <taxon>Holothuriidae</taxon>
        <taxon>Holothuria</taxon>
    </lineage>
</organism>
<dbReference type="SUPFAM" id="SSF47923">
    <property type="entry name" value="Ypt/Rab-GAP domain of gyp1p"/>
    <property type="match status" value="2"/>
</dbReference>
<evidence type="ECO:0000313" key="5">
    <source>
        <dbReference type="Proteomes" id="UP001152320"/>
    </source>
</evidence>
<proteinExistence type="predicted"/>
<dbReference type="InterPro" id="IPR035969">
    <property type="entry name" value="Rab-GAP_TBC_sf"/>
</dbReference>
<accession>A0A9Q1BLE8</accession>
<dbReference type="SMART" id="SM00164">
    <property type="entry name" value="TBC"/>
    <property type="match status" value="1"/>
</dbReference>
<dbReference type="AlphaFoldDB" id="A0A9Q1BLE8"/>